<protein>
    <recommendedName>
        <fullName evidence="7">MADS-box domain-containing protein</fullName>
    </recommendedName>
</protein>
<comment type="subcellular location">
    <subcellularLocation>
        <location evidence="1">Nucleus</location>
    </subcellularLocation>
</comment>
<feature type="compositionally biased region" description="Pro residues" evidence="6">
    <location>
        <begin position="191"/>
        <end position="202"/>
    </location>
</feature>
<reference evidence="8" key="3">
    <citation type="submission" date="2015-04" db="UniProtKB">
        <authorList>
            <consortium name="EnsemblPlants"/>
        </authorList>
    </citation>
    <scope>IDENTIFICATION</scope>
</reference>
<evidence type="ECO:0000313" key="8">
    <source>
        <dbReference type="EnsemblPlants" id="LPERR12G08270.1"/>
    </source>
</evidence>
<dbReference type="PROSITE" id="PS50066">
    <property type="entry name" value="MADS_BOX_2"/>
    <property type="match status" value="1"/>
</dbReference>
<name>A0A0D9XYR9_9ORYZ</name>
<keyword evidence="3" id="KW-0238">DNA-binding</keyword>
<dbReference type="PANTHER" id="PTHR11945">
    <property type="entry name" value="MADS BOX PROTEIN"/>
    <property type="match status" value="1"/>
</dbReference>
<dbReference type="SUPFAM" id="SSF55455">
    <property type="entry name" value="SRF-like"/>
    <property type="match status" value="1"/>
</dbReference>
<feature type="domain" description="MADS-box" evidence="7">
    <location>
        <begin position="10"/>
        <end position="70"/>
    </location>
</feature>
<dbReference type="GO" id="GO:0046983">
    <property type="term" value="F:protein dimerization activity"/>
    <property type="evidence" value="ECO:0007669"/>
    <property type="project" value="InterPro"/>
</dbReference>
<evidence type="ECO:0000256" key="6">
    <source>
        <dbReference type="SAM" id="MobiDB-lite"/>
    </source>
</evidence>
<accession>A0A0D9XYR9</accession>
<sequence>MAPAEKRQSKGKQKIDICPIEKKSPRQVTFSKRRKGMFKKASELAVLTGARVAAAVFSQAENAFLFGDPSIDAVLRSYAPAGAAAVAPLVAGHGNGGDGLFGGEEGGGGGDVGFDPEAMRRAEEETKAQVAAEQARMRGAAARILALAGGRPWWEADVEALGEAELPEFVRAVEKLRATVGRLANDTPLAADPPPPQQQKRR</sequence>
<dbReference type="eggNOG" id="KOG0014">
    <property type="taxonomic scope" value="Eukaryota"/>
</dbReference>
<dbReference type="PANTHER" id="PTHR11945:SF776">
    <property type="entry name" value="AGAMOUS-LIKE 50-RELATED"/>
    <property type="match status" value="1"/>
</dbReference>
<dbReference type="GO" id="GO:0005634">
    <property type="term" value="C:nucleus"/>
    <property type="evidence" value="ECO:0007669"/>
    <property type="project" value="UniProtKB-SubCell"/>
</dbReference>
<dbReference type="Proteomes" id="UP000032180">
    <property type="component" value="Chromosome 12"/>
</dbReference>
<dbReference type="STRING" id="77586.A0A0D9XYR9"/>
<feature type="region of interest" description="Disordered" evidence="6">
    <location>
        <begin position="182"/>
        <end position="202"/>
    </location>
</feature>
<evidence type="ECO:0000256" key="1">
    <source>
        <dbReference type="ARBA" id="ARBA00004123"/>
    </source>
</evidence>
<evidence type="ECO:0000256" key="5">
    <source>
        <dbReference type="ARBA" id="ARBA00023242"/>
    </source>
</evidence>
<dbReference type="GO" id="GO:0000978">
    <property type="term" value="F:RNA polymerase II cis-regulatory region sequence-specific DNA binding"/>
    <property type="evidence" value="ECO:0007669"/>
    <property type="project" value="TreeGrafter"/>
</dbReference>
<reference evidence="9" key="2">
    <citation type="submission" date="2013-12" db="EMBL/GenBank/DDBJ databases">
        <authorList>
            <person name="Yu Y."/>
            <person name="Lee S."/>
            <person name="de Baynast K."/>
            <person name="Wissotski M."/>
            <person name="Liu L."/>
            <person name="Talag J."/>
            <person name="Goicoechea J."/>
            <person name="Angelova A."/>
            <person name="Jetty R."/>
            <person name="Kudrna D."/>
            <person name="Golser W."/>
            <person name="Rivera L."/>
            <person name="Zhang J."/>
            <person name="Wing R."/>
        </authorList>
    </citation>
    <scope>NUCLEOTIDE SEQUENCE</scope>
</reference>
<dbReference type="AlphaFoldDB" id="A0A0D9XYR9"/>
<keyword evidence="4" id="KW-0804">Transcription</keyword>
<dbReference type="InterPro" id="IPR036879">
    <property type="entry name" value="TF_MADSbox_sf"/>
</dbReference>
<dbReference type="InterPro" id="IPR002100">
    <property type="entry name" value="TF_MADSbox"/>
</dbReference>
<evidence type="ECO:0000259" key="7">
    <source>
        <dbReference type="PROSITE" id="PS50066"/>
    </source>
</evidence>
<dbReference type="Gene3D" id="3.40.1810.10">
    <property type="entry name" value="Transcription factor, MADS-box"/>
    <property type="match status" value="1"/>
</dbReference>
<keyword evidence="9" id="KW-1185">Reference proteome</keyword>
<evidence type="ECO:0000256" key="4">
    <source>
        <dbReference type="ARBA" id="ARBA00023163"/>
    </source>
</evidence>
<evidence type="ECO:0000313" key="9">
    <source>
        <dbReference type="Proteomes" id="UP000032180"/>
    </source>
</evidence>
<evidence type="ECO:0000256" key="2">
    <source>
        <dbReference type="ARBA" id="ARBA00023015"/>
    </source>
</evidence>
<proteinExistence type="predicted"/>
<evidence type="ECO:0000256" key="3">
    <source>
        <dbReference type="ARBA" id="ARBA00023125"/>
    </source>
</evidence>
<reference evidence="8 9" key="1">
    <citation type="submission" date="2012-08" db="EMBL/GenBank/DDBJ databases">
        <title>Oryza genome evolution.</title>
        <authorList>
            <person name="Wing R.A."/>
        </authorList>
    </citation>
    <scope>NUCLEOTIDE SEQUENCE</scope>
</reference>
<organism evidence="8 9">
    <name type="scientific">Leersia perrieri</name>
    <dbReference type="NCBI Taxonomy" id="77586"/>
    <lineage>
        <taxon>Eukaryota</taxon>
        <taxon>Viridiplantae</taxon>
        <taxon>Streptophyta</taxon>
        <taxon>Embryophyta</taxon>
        <taxon>Tracheophyta</taxon>
        <taxon>Spermatophyta</taxon>
        <taxon>Magnoliopsida</taxon>
        <taxon>Liliopsida</taxon>
        <taxon>Poales</taxon>
        <taxon>Poaceae</taxon>
        <taxon>BOP clade</taxon>
        <taxon>Oryzoideae</taxon>
        <taxon>Oryzeae</taxon>
        <taxon>Oryzinae</taxon>
        <taxon>Leersia</taxon>
    </lineage>
</organism>
<dbReference type="GO" id="GO:0000981">
    <property type="term" value="F:DNA-binding transcription factor activity, RNA polymerase II-specific"/>
    <property type="evidence" value="ECO:0007669"/>
    <property type="project" value="TreeGrafter"/>
</dbReference>
<dbReference type="EnsemblPlants" id="LPERR12G08270.1">
    <property type="protein sequence ID" value="LPERR12G08270.1"/>
    <property type="gene ID" value="LPERR12G08270"/>
</dbReference>
<dbReference type="HOGENOM" id="CLU_053053_5_5_1"/>
<keyword evidence="5" id="KW-0539">Nucleus</keyword>
<dbReference type="PRINTS" id="PR00404">
    <property type="entry name" value="MADSDOMAIN"/>
</dbReference>
<dbReference type="FunFam" id="3.40.1810.10:FF:000006">
    <property type="entry name" value="Agamous-like MADS-box protein AGL62"/>
    <property type="match status" value="1"/>
</dbReference>
<dbReference type="Pfam" id="PF00319">
    <property type="entry name" value="SRF-TF"/>
    <property type="match status" value="1"/>
</dbReference>
<keyword evidence="2" id="KW-0805">Transcription regulation</keyword>
<dbReference type="Gramene" id="LPERR12G08270.1">
    <property type="protein sequence ID" value="LPERR12G08270.1"/>
    <property type="gene ID" value="LPERR12G08270"/>
</dbReference>
<dbReference type="SMART" id="SM00432">
    <property type="entry name" value="MADS"/>
    <property type="match status" value="1"/>
</dbReference>